<dbReference type="InterPro" id="IPR010326">
    <property type="entry name" value="EXOC3/Sec6"/>
</dbReference>
<dbReference type="PANTHER" id="PTHR21292">
    <property type="entry name" value="EXOCYST COMPLEX COMPONENT SEC6-RELATED"/>
    <property type="match status" value="1"/>
</dbReference>
<name>D8LWC2_BLAHO</name>
<evidence type="ECO:0000313" key="1">
    <source>
        <dbReference type="EMBL" id="CBK20111.2"/>
    </source>
</evidence>
<organism evidence="1">
    <name type="scientific">Blastocystis hominis</name>
    <dbReference type="NCBI Taxonomy" id="12968"/>
    <lineage>
        <taxon>Eukaryota</taxon>
        <taxon>Sar</taxon>
        <taxon>Stramenopiles</taxon>
        <taxon>Bigyra</taxon>
        <taxon>Opalozoa</taxon>
        <taxon>Opalinata</taxon>
        <taxon>Blastocystidae</taxon>
        <taxon>Blastocystis</taxon>
    </lineage>
</organism>
<dbReference type="GO" id="GO:0051601">
    <property type="term" value="P:exocyst localization"/>
    <property type="evidence" value="ECO:0007669"/>
    <property type="project" value="TreeGrafter"/>
</dbReference>
<sequence length="336" mass="38491">MKTYSTMIIPLRIGQHRSQTLIFIIDPTETHSTVFRNSKKKGFIPLKLIMSMDKTPVSVELEIRAYNDSTEEIASYLDSSTQLDTLDVTISKVEQQLATLRTQLGAMMQTQLDELSDSLRTVQLIKENTMNMKKRFDDVRKNCKESLKTLETNTKIDKLYIARKNVMSVVSQIRFINELPERLKVMTTRLNEDYTCLKVVYDEWIGYYSWMQKLKTQISAMSSPEMQQFAGEIYGDCFESILALRQLLEDKLWEHIYRCLQLGQSDPAALVRALTIIEKNQRRHLRAKDVFLDGRFAVVARSRRRSGVVDLGGSRLGGGMQGSALGCNPASLRVRV</sequence>
<dbReference type="InParanoid" id="D8LWC2"/>
<dbReference type="Proteomes" id="UP000008312">
    <property type="component" value="Unassembled WGS sequence"/>
</dbReference>
<gene>
    <name evidence="1" type="ORF">GSBLH_T00000490001</name>
</gene>
<protein>
    <submittedName>
        <fullName evidence="1">Uncharacterized protein</fullName>
    </submittedName>
</protein>
<dbReference type="GO" id="GO:0006887">
    <property type="term" value="P:exocytosis"/>
    <property type="evidence" value="ECO:0007669"/>
    <property type="project" value="InterPro"/>
</dbReference>
<dbReference type="RefSeq" id="XP_012894159.1">
    <property type="nucleotide sequence ID" value="XM_013038705.1"/>
</dbReference>
<dbReference type="EMBL" id="FN668638">
    <property type="protein sequence ID" value="CBK20111.2"/>
    <property type="molecule type" value="Genomic_DNA"/>
</dbReference>
<dbReference type="PANTHER" id="PTHR21292:SF1">
    <property type="entry name" value="EXOCYST COMPLEX COMPONENT 3"/>
    <property type="match status" value="1"/>
</dbReference>
<dbReference type="GeneID" id="24917799"/>
<keyword evidence="2" id="KW-1185">Reference proteome</keyword>
<accession>D8LWC2</accession>
<proteinExistence type="predicted"/>
<reference evidence="1" key="1">
    <citation type="submission" date="2010-02" db="EMBL/GenBank/DDBJ databases">
        <title>Sequencing and annotation of the Blastocystis hominis genome.</title>
        <authorList>
            <person name="Wincker P."/>
        </authorList>
    </citation>
    <scope>NUCLEOTIDE SEQUENCE</scope>
    <source>
        <strain evidence="1">Singapore isolate B</strain>
    </source>
</reference>
<dbReference type="OrthoDB" id="190098at2759"/>
<dbReference type="AlphaFoldDB" id="D8LWC2"/>
<evidence type="ECO:0000313" key="2">
    <source>
        <dbReference type="Proteomes" id="UP000008312"/>
    </source>
</evidence>
<dbReference type="GO" id="GO:0000145">
    <property type="term" value="C:exocyst"/>
    <property type="evidence" value="ECO:0007669"/>
    <property type="project" value="InterPro"/>
</dbReference>
<dbReference type="GO" id="GO:0000149">
    <property type="term" value="F:SNARE binding"/>
    <property type="evidence" value="ECO:0007669"/>
    <property type="project" value="TreeGrafter"/>
</dbReference>